<protein>
    <submittedName>
        <fullName evidence="2">Uncharacterized protein</fullName>
    </submittedName>
</protein>
<evidence type="ECO:0000313" key="2">
    <source>
        <dbReference type="EMBL" id="KKL14068.1"/>
    </source>
</evidence>
<dbReference type="EMBL" id="LAZR01040608">
    <property type="protein sequence ID" value="KKL14068.1"/>
    <property type="molecule type" value="Genomic_DNA"/>
</dbReference>
<name>A0A0F9DQ41_9ZZZZ</name>
<feature type="region of interest" description="Disordered" evidence="1">
    <location>
        <begin position="34"/>
        <end position="65"/>
    </location>
</feature>
<organism evidence="2">
    <name type="scientific">marine sediment metagenome</name>
    <dbReference type="NCBI Taxonomy" id="412755"/>
    <lineage>
        <taxon>unclassified sequences</taxon>
        <taxon>metagenomes</taxon>
        <taxon>ecological metagenomes</taxon>
    </lineage>
</organism>
<reference evidence="2" key="1">
    <citation type="journal article" date="2015" name="Nature">
        <title>Complex archaea that bridge the gap between prokaryotes and eukaryotes.</title>
        <authorList>
            <person name="Spang A."/>
            <person name="Saw J.H."/>
            <person name="Jorgensen S.L."/>
            <person name="Zaremba-Niedzwiedzka K."/>
            <person name="Martijn J."/>
            <person name="Lind A.E."/>
            <person name="van Eijk R."/>
            <person name="Schleper C."/>
            <person name="Guy L."/>
            <person name="Ettema T.J."/>
        </authorList>
    </citation>
    <scope>NUCLEOTIDE SEQUENCE</scope>
</reference>
<evidence type="ECO:0000256" key="1">
    <source>
        <dbReference type="SAM" id="MobiDB-lite"/>
    </source>
</evidence>
<accession>A0A0F9DQ41</accession>
<proteinExistence type="predicted"/>
<feature type="compositionally biased region" description="Basic and acidic residues" evidence="1">
    <location>
        <begin position="56"/>
        <end position="65"/>
    </location>
</feature>
<dbReference type="AlphaFoldDB" id="A0A0F9DQ41"/>
<gene>
    <name evidence="2" type="ORF">LCGC14_2519470</name>
</gene>
<sequence>MSRNKRSADIEIDPDVEVSEVEGAVEDVEIEQVPEVAPVESPEKKPAPRGVGGEYITRDGKLTQS</sequence>
<comment type="caution">
    <text evidence="2">The sequence shown here is derived from an EMBL/GenBank/DDBJ whole genome shotgun (WGS) entry which is preliminary data.</text>
</comment>